<dbReference type="PANTHER" id="PTHR43794">
    <property type="entry name" value="AMINOHYDROLASE SSNA-RELATED"/>
    <property type="match status" value="1"/>
</dbReference>
<name>A0A4U2Z5W1_9BACT</name>
<dbReference type="Pfam" id="PF01979">
    <property type="entry name" value="Amidohydro_1"/>
    <property type="match status" value="1"/>
</dbReference>
<proteinExistence type="predicted"/>
<organism evidence="3 4">
    <name type="scientific">Sulfurimonas crateris</name>
    <dbReference type="NCBI Taxonomy" id="2574727"/>
    <lineage>
        <taxon>Bacteria</taxon>
        <taxon>Pseudomonadati</taxon>
        <taxon>Campylobacterota</taxon>
        <taxon>Epsilonproteobacteria</taxon>
        <taxon>Campylobacterales</taxon>
        <taxon>Sulfurimonadaceae</taxon>
        <taxon>Sulfurimonas</taxon>
    </lineage>
</organism>
<keyword evidence="4" id="KW-1185">Reference proteome</keyword>
<comment type="caution">
    <text evidence="3">The sequence shown here is derived from an EMBL/GenBank/DDBJ whole genome shotgun (WGS) entry which is preliminary data.</text>
</comment>
<dbReference type="InterPro" id="IPR006680">
    <property type="entry name" value="Amidohydro-rel"/>
</dbReference>
<keyword evidence="1 3" id="KW-0378">Hydrolase</keyword>
<sequence length="406" mass="45280">MQIITPDYILTPDMLLCGMSVAFDKTIKKIAPLEELKKEFGGADVIELKKNSLLMPGLINAHVHIEFSANKTQLSYGDFIPWLYSVIENRDELINGCDDTCMAKAVNSMLESGITTFGAISSHGMDLNVCAKAPQNVVFFNELIGSQATMADALFTDFLARLDASKSVKRDGFYPAIAIHSPYSVHPILIKKALRIVRDEKLKLTAHFMESSAERDWLDKSDGDFKDFFENLLKQSSSISDPSEFLEHFSGYETLLTHVVKANDDELKTLSSNRHTVIHCPISNRLLGNGVLDVKRLQDHNIRWICATDGLSSNYKLDLFEEMKCALFMHSNMPLLELAKNLIRSVTKDAANALGINSGEIAEGKNADMIVLALDNEPNDELAVHLILHRYNISKVYINGKLEKGI</sequence>
<dbReference type="OrthoDB" id="9807210at2"/>
<dbReference type="InterPro" id="IPR011059">
    <property type="entry name" value="Metal-dep_hydrolase_composite"/>
</dbReference>
<dbReference type="Gene3D" id="3.20.20.140">
    <property type="entry name" value="Metal-dependent hydrolases"/>
    <property type="match status" value="1"/>
</dbReference>
<reference evidence="3 4" key="1">
    <citation type="submission" date="2019-04" db="EMBL/GenBank/DDBJ databases">
        <title>Sulfurimonas crateris sp. nov. a facultative anaerobic sulfur-oxidizing chemolithautotrophic bacterium isolated from a terrestrial mud vulcano.</title>
        <authorList>
            <person name="Ratnikova N.M."/>
            <person name="Slobodkin A.I."/>
            <person name="Merkel A.Y."/>
            <person name="Novikov A."/>
            <person name="Bonch-Osmolovskaya E.A."/>
            <person name="Slobodkina G.B."/>
        </authorList>
    </citation>
    <scope>NUCLEOTIDE SEQUENCE [LARGE SCALE GENOMIC DNA]</scope>
    <source>
        <strain evidence="3 4">SN118</strain>
    </source>
</reference>
<evidence type="ECO:0000256" key="1">
    <source>
        <dbReference type="ARBA" id="ARBA00022801"/>
    </source>
</evidence>
<dbReference type="PANTHER" id="PTHR43794:SF11">
    <property type="entry name" value="AMIDOHYDROLASE-RELATED DOMAIN-CONTAINING PROTEIN"/>
    <property type="match status" value="1"/>
</dbReference>
<dbReference type="SUPFAM" id="SSF51556">
    <property type="entry name" value="Metallo-dependent hydrolases"/>
    <property type="match status" value="1"/>
</dbReference>
<dbReference type="RefSeq" id="WP_137013615.1">
    <property type="nucleotide sequence ID" value="NZ_SZPX01000005.1"/>
</dbReference>
<gene>
    <name evidence="3" type="ORF">FCU45_06730</name>
</gene>
<dbReference type="NCBIfam" id="NF006269">
    <property type="entry name" value="PRK08418.1"/>
    <property type="match status" value="1"/>
</dbReference>
<feature type="domain" description="Amidohydrolase-related" evidence="2">
    <location>
        <begin position="54"/>
        <end position="402"/>
    </location>
</feature>
<dbReference type="InterPro" id="IPR050287">
    <property type="entry name" value="MTA/SAH_deaminase"/>
</dbReference>
<dbReference type="Proteomes" id="UP000309561">
    <property type="component" value="Unassembled WGS sequence"/>
</dbReference>
<evidence type="ECO:0000313" key="3">
    <source>
        <dbReference type="EMBL" id="TKI69215.1"/>
    </source>
</evidence>
<dbReference type="AlphaFoldDB" id="A0A4U2Z5W1"/>
<evidence type="ECO:0000259" key="2">
    <source>
        <dbReference type="Pfam" id="PF01979"/>
    </source>
</evidence>
<dbReference type="InterPro" id="IPR032466">
    <property type="entry name" value="Metal_Hydrolase"/>
</dbReference>
<dbReference type="Gene3D" id="2.30.40.10">
    <property type="entry name" value="Urease, subunit C, domain 1"/>
    <property type="match status" value="1"/>
</dbReference>
<dbReference type="EMBL" id="SZPX01000005">
    <property type="protein sequence ID" value="TKI69215.1"/>
    <property type="molecule type" value="Genomic_DNA"/>
</dbReference>
<evidence type="ECO:0000313" key="4">
    <source>
        <dbReference type="Proteomes" id="UP000309561"/>
    </source>
</evidence>
<accession>A0A4U2Z5W1</accession>
<protein>
    <submittedName>
        <fullName evidence="3">Metal-dependent hydrolase</fullName>
    </submittedName>
</protein>
<dbReference type="SUPFAM" id="SSF51338">
    <property type="entry name" value="Composite domain of metallo-dependent hydrolases"/>
    <property type="match status" value="1"/>
</dbReference>
<dbReference type="GO" id="GO:0016810">
    <property type="term" value="F:hydrolase activity, acting on carbon-nitrogen (but not peptide) bonds"/>
    <property type="evidence" value="ECO:0007669"/>
    <property type="project" value="InterPro"/>
</dbReference>